<proteinExistence type="predicted"/>
<dbReference type="CDD" id="cd00038">
    <property type="entry name" value="CAP_ED"/>
    <property type="match status" value="1"/>
</dbReference>
<name>A0AAE0ERS2_9CHLO</name>
<dbReference type="InterPro" id="IPR000595">
    <property type="entry name" value="cNMP-bd_dom"/>
</dbReference>
<dbReference type="Gene3D" id="2.60.120.10">
    <property type="entry name" value="Jelly Rolls"/>
    <property type="match status" value="2"/>
</dbReference>
<evidence type="ECO:0000313" key="4">
    <source>
        <dbReference type="Proteomes" id="UP001190700"/>
    </source>
</evidence>
<feature type="domain" description="Cyclic nucleotide-binding" evidence="2">
    <location>
        <begin position="80"/>
        <end position="141"/>
    </location>
</feature>
<dbReference type="Proteomes" id="UP001190700">
    <property type="component" value="Unassembled WGS sequence"/>
</dbReference>
<keyword evidence="4" id="KW-1185">Reference proteome</keyword>
<reference evidence="3 4" key="1">
    <citation type="journal article" date="2015" name="Genome Biol. Evol.">
        <title>Comparative Genomics of a Bacterivorous Green Alga Reveals Evolutionary Causalities and Consequences of Phago-Mixotrophic Mode of Nutrition.</title>
        <authorList>
            <person name="Burns J.A."/>
            <person name="Paasch A."/>
            <person name="Narechania A."/>
            <person name="Kim E."/>
        </authorList>
    </citation>
    <scope>NUCLEOTIDE SEQUENCE [LARGE SCALE GENOMIC DNA]</scope>
    <source>
        <strain evidence="3 4">PLY_AMNH</strain>
    </source>
</reference>
<evidence type="ECO:0000313" key="3">
    <source>
        <dbReference type="EMBL" id="KAK3238508.1"/>
    </source>
</evidence>
<dbReference type="EMBL" id="LGRX02034189">
    <property type="protein sequence ID" value="KAK3238508.1"/>
    <property type="molecule type" value="Genomic_DNA"/>
</dbReference>
<evidence type="ECO:0000256" key="1">
    <source>
        <dbReference type="SAM" id="MobiDB-lite"/>
    </source>
</evidence>
<dbReference type="SUPFAM" id="SSF51206">
    <property type="entry name" value="cAMP-binding domain-like"/>
    <property type="match status" value="2"/>
</dbReference>
<dbReference type="InterPro" id="IPR014710">
    <property type="entry name" value="RmlC-like_jellyroll"/>
</dbReference>
<dbReference type="InterPro" id="IPR018490">
    <property type="entry name" value="cNMP-bd_dom_sf"/>
</dbReference>
<evidence type="ECO:0000259" key="2">
    <source>
        <dbReference type="PROSITE" id="PS50042"/>
    </source>
</evidence>
<dbReference type="Pfam" id="PF00027">
    <property type="entry name" value="cNMP_binding"/>
    <property type="match status" value="1"/>
</dbReference>
<sequence>MQLHDLLLSLKALKEPELRSEKELAEVVKFLSEYVKSENVFGKLPLVARKLLSKTLQLEQHPAETVLFGQGDSHEHRSKLYVILEGTVELIKNALEPTLVATMRRGESCGDSGILSPAYLSPCRSTSAVCRTATTVLSLTKAEALNTKGFAETYQAIGERRTELLSLFPAFTNGTPEEKAKLIPYLREELLEADKAILPGSGNIFFICSGELAFKSFRTGSKTPQENDVTLLPLLPWQWFGEEALFSALRASDVYIQTITPARLLVVHATDLTANVSDDVITALESLVKLKCSHISGPERQKKGEQFCMYLRDMPRLQTFLRQHRPGQLSGSKLHQVPSLKKLAGTPPPYTKHGSGKLPPLRRW</sequence>
<dbReference type="PANTHER" id="PTHR23011">
    <property type="entry name" value="CYCLIC NUCLEOTIDE-BINDING DOMAIN CONTAINING PROTEIN"/>
    <property type="match status" value="1"/>
</dbReference>
<dbReference type="AlphaFoldDB" id="A0AAE0ERS2"/>
<comment type="caution">
    <text evidence="3">The sequence shown here is derived from an EMBL/GenBank/DDBJ whole genome shotgun (WGS) entry which is preliminary data.</text>
</comment>
<dbReference type="PROSITE" id="PS50042">
    <property type="entry name" value="CNMP_BINDING_3"/>
    <property type="match status" value="1"/>
</dbReference>
<dbReference type="SMART" id="SM00100">
    <property type="entry name" value="cNMP"/>
    <property type="match status" value="2"/>
</dbReference>
<organism evidence="3 4">
    <name type="scientific">Cymbomonas tetramitiformis</name>
    <dbReference type="NCBI Taxonomy" id="36881"/>
    <lineage>
        <taxon>Eukaryota</taxon>
        <taxon>Viridiplantae</taxon>
        <taxon>Chlorophyta</taxon>
        <taxon>Pyramimonadophyceae</taxon>
        <taxon>Pyramimonadales</taxon>
        <taxon>Pyramimonadaceae</taxon>
        <taxon>Cymbomonas</taxon>
    </lineage>
</organism>
<feature type="region of interest" description="Disordered" evidence="1">
    <location>
        <begin position="328"/>
        <end position="364"/>
    </location>
</feature>
<dbReference type="PANTHER" id="PTHR23011:SF28">
    <property type="entry name" value="CYCLIC NUCLEOTIDE-BINDING DOMAIN CONTAINING PROTEIN"/>
    <property type="match status" value="1"/>
</dbReference>
<gene>
    <name evidence="3" type="ORF">CYMTET_51486</name>
</gene>
<accession>A0AAE0ERS2</accession>
<protein>
    <recommendedName>
        <fullName evidence="2">Cyclic nucleotide-binding domain-containing protein</fullName>
    </recommendedName>
</protein>